<proteinExistence type="predicted"/>
<accession>A0A4Z2FCK1</accession>
<gene>
    <name evidence="2" type="ORF">EYF80_050863</name>
</gene>
<evidence type="ECO:0000313" key="2">
    <source>
        <dbReference type="EMBL" id="TNN38966.1"/>
    </source>
</evidence>
<dbReference type="EMBL" id="SRLO01001321">
    <property type="protein sequence ID" value="TNN38966.1"/>
    <property type="molecule type" value="Genomic_DNA"/>
</dbReference>
<protein>
    <submittedName>
        <fullName evidence="2">Uncharacterized protein</fullName>
    </submittedName>
</protein>
<comment type="caution">
    <text evidence="2">The sequence shown here is derived from an EMBL/GenBank/DDBJ whole genome shotgun (WGS) entry which is preliminary data.</text>
</comment>
<feature type="compositionally biased region" description="Polar residues" evidence="1">
    <location>
        <begin position="117"/>
        <end position="148"/>
    </location>
</feature>
<sequence length="148" mass="15628">MAESVAVKFENGTMSTGREALRVRPSDTSRCTLTSAASAELHQLYSGDSTRLGRRSARPPAISPLASSRRMSSEHARARRYISATEPPNSSESPSPSSTHAADSSRISYGNAVRGIPNSSGCSVPTRSPRISSPTGATNSWSTSAQKM</sequence>
<dbReference type="Proteomes" id="UP000314294">
    <property type="component" value="Unassembled WGS sequence"/>
</dbReference>
<reference evidence="2 3" key="1">
    <citation type="submission" date="2019-03" db="EMBL/GenBank/DDBJ databases">
        <title>First draft genome of Liparis tanakae, snailfish: a comprehensive survey of snailfish specific genes.</title>
        <authorList>
            <person name="Kim W."/>
            <person name="Song I."/>
            <person name="Jeong J.-H."/>
            <person name="Kim D."/>
            <person name="Kim S."/>
            <person name="Ryu S."/>
            <person name="Song J.Y."/>
            <person name="Lee S.K."/>
        </authorList>
    </citation>
    <scope>NUCLEOTIDE SEQUENCE [LARGE SCALE GENOMIC DNA]</scope>
    <source>
        <tissue evidence="2">Muscle</tissue>
    </source>
</reference>
<feature type="region of interest" description="Disordered" evidence="1">
    <location>
        <begin position="1"/>
        <end position="29"/>
    </location>
</feature>
<feature type="region of interest" description="Disordered" evidence="1">
    <location>
        <begin position="44"/>
        <end position="148"/>
    </location>
</feature>
<feature type="compositionally biased region" description="Low complexity" evidence="1">
    <location>
        <begin position="86"/>
        <end position="98"/>
    </location>
</feature>
<evidence type="ECO:0000313" key="3">
    <source>
        <dbReference type="Proteomes" id="UP000314294"/>
    </source>
</evidence>
<name>A0A4Z2FCK1_9TELE</name>
<feature type="compositionally biased region" description="Polar residues" evidence="1">
    <location>
        <begin position="99"/>
        <end position="108"/>
    </location>
</feature>
<keyword evidence="3" id="KW-1185">Reference proteome</keyword>
<organism evidence="2 3">
    <name type="scientific">Liparis tanakae</name>
    <name type="common">Tanaka's snailfish</name>
    <dbReference type="NCBI Taxonomy" id="230148"/>
    <lineage>
        <taxon>Eukaryota</taxon>
        <taxon>Metazoa</taxon>
        <taxon>Chordata</taxon>
        <taxon>Craniata</taxon>
        <taxon>Vertebrata</taxon>
        <taxon>Euteleostomi</taxon>
        <taxon>Actinopterygii</taxon>
        <taxon>Neopterygii</taxon>
        <taxon>Teleostei</taxon>
        <taxon>Neoteleostei</taxon>
        <taxon>Acanthomorphata</taxon>
        <taxon>Eupercaria</taxon>
        <taxon>Perciformes</taxon>
        <taxon>Cottioidei</taxon>
        <taxon>Cottales</taxon>
        <taxon>Liparidae</taxon>
        <taxon>Liparis</taxon>
    </lineage>
</organism>
<dbReference type="AlphaFoldDB" id="A0A4Z2FCK1"/>
<evidence type="ECO:0000256" key="1">
    <source>
        <dbReference type="SAM" id="MobiDB-lite"/>
    </source>
</evidence>